<keyword evidence="3" id="KW-0804">Transcription</keyword>
<dbReference type="PANTHER" id="PTHR43537">
    <property type="entry name" value="TRANSCRIPTIONAL REGULATOR, GNTR FAMILY"/>
    <property type="match status" value="1"/>
</dbReference>
<organism evidence="5 6">
    <name type="scientific">Cupriavidus basilensis</name>
    <dbReference type="NCBI Taxonomy" id="68895"/>
    <lineage>
        <taxon>Bacteria</taxon>
        <taxon>Pseudomonadati</taxon>
        <taxon>Pseudomonadota</taxon>
        <taxon>Betaproteobacteria</taxon>
        <taxon>Burkholderiales</taxon>
        <taxon>Burkholderiaceae</taxon>
        <taxon>Cupriavidus</taxon>
    </lineage>
</organism>
<dbReference type="Gene3D" id="1.10.10.10">
    <property type="entry name" value="Winged helix-like DNA-binding domain superfamily/Winged helix DNA-binding domain"/>
    <property type="match status" value="1"/>
</dbReference>
<evidence type="ECO:0000256" key="3">
    <source>
        <dbReference type="ARBA" id="ARBA00023163"/>
    </source>
</evidence>
<dbReference type="PRINTS" id="PR00035">
    <property type="entry name" value="HTHGNTR"/>
</dbReference>
<dbReference type="InterPro" id="IPR008920">
    <property type="entry name" value="TF_FadR/GntR_C"/>
</dbReference>
<reference evidence="5 6" key="1">
    <citation type="submission" date="2023-03" db="EMBL/GenBank/DDBJ databases">
        <title>Draft assemblies of triclosan tolerant bacteria isolated from returned activated sludge.</title>
        <authorList>
            <person name="Van Hamelsveld S."/>
        </authorList>
    </citation>
    <scope>NUCLEOTIDE SEQUENCE [LARGE SCALE GENOMIC DNA]</scope>
    <source>
        <strain evidence="5 6">GW210010_S58</strain>
    </source>
</reference>
<dbReference type="InterPro" id="IPR011711">
    <property type="entry name" value="GntR_C"/>
</dbReference>
<dbReference type="PROSITE" id="PS50949">
    <property type="entry name" value="HTH_GNTR"/>
    <property type="match status" value="1"/>
</dbReference>
<sequence length="224" mass="24886">METDLYIKRDMTTLRQQVTDRLRQAILSGRFVPGARLVERELCENLGVSRPLLREALQQLQAEGLIHLIPHKGPVVATISEEESRQIYAVRAYLEACIGEGFARNATDVQISRLREALQYLATPEASADTDALLLGKNTFYAILMEGCGNEIAGQMLTQLNNRITLLRRLSLGRTGRLAESIKELDAVVSAIEKRDAETARQLCFDHVRSAAKAAEDARSLTHA</sequence>
<keyword evidence="6" id="KW-1185">Reference proteome</keyword>
<evidence type="ECO:0000313" key="5">
    <source>
        <dbReference type="EMBL" id="MDF3834381.1"/>
    </source>
</evidence>
<evidence type="ECO:0000256" key="2">
    <source>
        <dbReference type="ARBA" id="ARBA00023125"/>
    </source>
</evidence>
<dbReference type="Pfam" id="PF00392">
    <property type="entry name" value="GntR"/>
    <property type="match status" value="1"/>
</dbReference>
<dbReference type="SMART" id="SM00895">
    <property type="entry name" value="FCD"/>
    <property type="match status" value="1"/>
</dbReference>
<accession>A0ABT6AP30</accession>
<evidence type="ECO:0000313" key="6">
    <source>
        <dbReference type="Proteomes" id="UP001216674"/>
    </source>
</evidence>
<evidence type="ECO:0000259" key="4">
    <source>
        <dbReference type="PROSITE" id="PS50949"/>
    </source>
</evidence>
<gene>
    <name evidence="5" type="ORF">P3W85_15670</name>
</gene>
<dbReference type="PANTHER" id="PTHR43537:SF24">
    <property type="entry name" value="GLUCONATE OPERON TRANSCRIPTIONAL REPRESSOR"/>
    <property type="match status" value="1"/>
</dbReference>
<feature type="domain" description="HTH gntR-type" evidence="4">
    <location>
        <begin position="12"/>
        <end position="79"/>
    </location>
</feature>
<dbReference type="Gene3D" id="1.20.120.530">
    <property type="entry name" value="GntR ligand-binding domain-like"/>
    <property type="match status" value="1"/>
</dbReference>
<keyword evidence="1" id="KW-0805">Transcription regulation</keyword>
<dbReference type="SUPFAM" id="SSF46785">
    <property type="entry name" value="Winged helix' DNA-binding domain"/>
    <property type="match status" value="1"/>
</dbReference>
<dbReference type="InterPro" id="IPR000524">
    <property type="entry name" value="Tscrpt_reg_HTH_GntR"/>
</dbReference>
<evidence type="ECO:0000256" key="1">
    <source>
        <dbReference type="ARBA" id="ARBA00023015"/>
    </source>
</evidence>
<dbReference type="Proteomes" id="UP001216674">
    <property type="component" value="Unassembled WGS sequence"/>
</dbReference>
<dbReference type="InterPro" id="IPR036390">
    <property type="entry name" value="WH_DNA-bd_sf"/>
</dbReference>
<dbReference type="CDD" id="cd07377">
    <property type="entry name" value="WHTH_GntR"/>
    <property type="match status" value="1"/>
</dbReference>
<dbReference type="SUPFAM" id="SSF48008">
    <property type="entry name" value="GntR ligand-binding domain-like"/>
    <property type="match status" value="1"/>
</dbReference>
<name>A0ABT6AP30_9BURK</name>
<dbReference type="EMBL" id="JARJLM010000268">
    <property type="protein sequence ID" value="MDF3834381.1"/>
    <property type="molecule type" value="Genomic_DNA"/>
</dbReference>
<protein>
    <submittedName>
        <fullName evidence="5">GntR family transcriptional regulator</fullName>
    </submittedName>
</protein>
<comment type="caution">
    <text evidence="5">The sequence shown here is derived from an EMBL/GenBank/DDBJ whole genome shotgun (WGS) entry which is preliminary data.</text>
</comment>
<dbReference type="SMART" id="SM00345">
    <property type="entry name" value="HTH_GNTR"/>
    <property type="match status" value="1"/>
</dbReference>
<dbReference type="InterPro" id="IPR036388">
    <property type="entry name" value="WH-like_DNA-bd_sf"/>
</dbReference>
<dbReference type="RefSeq" id="WP_017230815.1">
    <property type="nucleotide sequence ID" value="NZ_JARJLM010000268.1"/>
</dbReference>
<dbReference type="Pfam" id="PF07729">
    <property type="entry name" value="FCD"/>
    <property type="match status" value="1"/>
</dbReference>
<proteinExistence type="predicted"/>
<keyword evidence="2" id="KW-0238">DNA-binding</keyword>